<protein>
    <submittedName>
        <fullName evidence="1">Uncharacterized protein</fullName>
    </submittedName>
</protein>
<comment type="caution">
    <text evidence="1">The sequence shown here is derived from an EMBL/GenBank/DDBJ whole genome shotgun (WGS) entry which is preliminary data.</text>
</comment>
<accession>E8LJ13</accession>
<dbReference type="Proteomes" id="UP000018458">
    <property type="component" value="Unassembled WGS sequence"/>
</dbReference>
<keyword evidence="2" id="KW-1185">Reference proteome</keyword>
<dbReference type="STRING" id="762983.HMPREF9444_00686"/>
<dbReference type="EMBL" id="AEVO01000032">
    <property type="protein sequence ID" value="EFY07494.1"/>
    <property type="molecule type" value="Genomic_DNA"/>
</dbReference>
<proteinExistence type="predicted"/>
<reference evidence="1 2" key="1">
    <citation type="submission" date="2011-01" db="EMBL/GenBank/DDBJ databases">
        <authorList>
            <person name="Weinstock G."/>
            <person name="Sodergren E."/>
            <person name="Clifton S."/>
            <person name="Fulton L."/>
            <person name="Fulton B."/>
            <person name="Courtney L."/>
            <person name="Fronick C."/>
            <person name="Harrison M."/>
            <person name="Strong C."/>
            <person name="Farmer C."/>
            <person name="Delahaunty K."/>
            <person name="Markovic C."/>
            <person name="Hall O."/>
            <person name="Minx P."/>
            <person name="Tomlinson C."/>
            <person name="Mitreva M."/>
            <person name="Hou S."/>
            <person name="Chen J."/>
            <person name="Wollam A."/>
            <person name="Pepin K.H."/>
            <person name="Johnson M."/>
            <person name="Bhonagiri V."/>
            <person name="Zhang X."/>
            <person name="Suruliraj S."/>
            <person name="Warren W."/>
            <person name="Chinwalla A."/>
            <person name="Mardis E.R."/>
            <person name="Wilson R.K."/>
        </authorList>
    </citation>
    <scope>NUCLEOTIDE SEQUENCE [LARGE SCALE GENOMIC DNA]</scope>
    <source>
        <strain evidence="2">DSM 22608 / JCM 16073 / KCTC 15190 / YIT 12066</strain>
    </source>
</reference>
<dbReference type="AlphaFoldDB" id="E8LJ13"/>
<evidence type="ECO:0000313" key="1">
    <source>
        <dbReference type="EMBL" id="EFY07494.1"/>
    </source>
</evidence>
<dbReference type="HOGENOM" id="CLU_3104616_0_0_6"/>
<name>E8LJ13_SUCHY</name>
<evidence type="ECO:0000313" key="2">
    <source>
        <dbReference type="Proteomes" id="UP000018458"/>
    </source>
</evidence>
<organism evidence="1 2">
    <name type="scientific">Succinatimonas hippei (strain DSM 22608 / JCM 16073 / KCTC 15190 / YIT 12066)</name>
    <dbReference type="NCBI Taxonomy" id="762983"/>
    <lineage>
        <taxon>Bacteria</taxon>
        <taxon>Pseudomonadati</taxon>
        <taxon>Pseudomonadota</taxon>
        <taxon>Gammaproteobacteria</taxon>
        <taxon>Aeromonadales</taxon>
        <taxon>Succinivibrionaceae</taxon>
        <taxon>Succinatimonas</taxon>
    </lineage>
</organism>
<gene>
    <name evidence="1" type="ORF">HMPREF9444_00686</name>
</gene>
<sequence length="51" mass="5924">MQMPRGVCVGFFKLIFRVVDFAKISLFEIVVNRKTARKCCQSLFTKINILN</sequence>